<proteinExistence type="predicted"/>
<comment type="caution">
    <text evidence="1">The sequence shown here is derived from an EMBL/GenBank/DDBJ whole genome shotgun (WGS) entry which is preliminary data.</text>
</comment>
<keyword evidence="2" id="KW-1185">Reference proteome</keyword>
<organism evidence="1 2">
    <name type="scientific">Irpex rosettiformis</name>
    <dbReference type="NCBI Taxonomy" id="378272"/>
    <lineage>
        <taxon>Eukaryota</taxon>
        <taxon>Fungi</taxon>
        <taxon>Dikarya</taxon>
        <taxon>Basidiomycota</taxon>
        <taxon>Agaricomycotina</taxon>
        <taxon>Agaricomycetes</taxon>
        <taxon>Polyporales</taxon>
        <taxon>Irpicaceae</taxon>
        <taxon>Irpex</taxon>
    </lineage>
</organism>
<dbReference type="Proteomes" id="UP001055072">
    <property type="component" value="Unassembled WGS sequence"/>
</dbReference>
<evidence type="ECO:0000313" key="2">
    <source>
        <dbReference type="Proteomes" id="UP001055072"/>
    </source>
</evidence>
<reference evidence="1" key="1">
    <citation type="journal article" date="2021" name="Environ. Microbiol.">
        <title>Gene family expansions and transcriptome signatures uncover fungal adaptations to wood decay.</title>
        <authorList>
            <person name="Hage H."/>
            <person name="Miyauchi S."/>
            <person name="Viragh M."/>
            <person name="Drula E."/>
            <person name="Min B."/>
            <person name="Chaduli D."/>
            <person name="Navarro D."/>
            <person name="Favel A."/>
            <person name="Norest M."/>
            <person name="Lesage-Meessen L."/>
            <person name="Balint B."/>
            <person name="Merenyi Z."/>
            <person name="de Eugenio L."/>
            <person name="Morin E."/>
            <person name="Martinez A.T."/>
            <person name="Baldrian P."/>
            <person name="Stursova M."/>
            <person name="Martinez M.J."/>
            <person name="Novotny C."/>
            <person name="Magnuson J.K."/>
            <person name="Spatafora J.W."/>
            <person name="Maurice S."/>
            <person name="Pangilinan J."/>
            <person name="Andreopoulos W."/>
            <person name="LaButti K."/>
            <person name="Hundley H."/>
            <person name="Na H."/>
            <person name="Kuo A."/>
            <person name="Barry K."/>
            <person name="Lipzen A."/>
            <person name="Henrissat B."/>
            <person name="Riley R."/>
            <person name="Ahrendt S."/>
            <person name="Nagy L.G."/>
            <person name="Grigoriev I.V."/>
            <person name="Martin F."/>
            <person name="Rosso M.N."/>
        </authorList>
    </citation>
    <scope>NUCLEOTIDE SEQUENCE</scope>
    <source>
        <strain evidence="1">CBS 384.51</strain>
    </source>
</reference>
<dbReference type="EMBL" id="MU274930">
    <property type="protein sequence ID" value="KAI0085542.1"/>
    <property type="molecule type" value="Genomic_DNA"/>
</dbReference>
<evidence type="ECO:0000313" key="1">
    <source>
        <dbReference type="EMBL" id="KAI0085542.1"/>
    </source>
</evidence>
<name>A0ACB8TTY8_9APHY</name>
<protein>
    <submittedName>
        <fullName evidence="1">Ribonuclease H-like domain-containing protein</fullName>
    </submittedName>
</protein>
<sequence length="386" mass="42368">MPKVPPGARYYAVAKGRQPGLYYTWEDCKAQVDGFRGSKHIKVRTYEEAAEWLKSNGAALEEVPSSLPPFHTSEPSTSTQPEAASSSGGRTVLPKHRSTTKSPRAGPSYTANRRVGRGRSPSAKPSVLSSGDESIIVYCDGACKGNGQTGSIAGVGVFWGAGDKRNIAERCPGSPTNNRAELIAIIRVLETAPRCDMPLIIRSDSRYSIDCVSKWLPRWRRNKFRTAEGKPVSNKELICYIDALLTEREQEGQKVTFEHVYGHRGDMGNEGADRQANLGCELPEQPDLDWESFELEARMRTAEAKDAMERATEELLKEAMSDDKPLVDSEMLPELPLTPPMTESSSPSPKRSPFKPAKVDTPQFRTPTSSPSKASTTTYSLIVPCS</sequence>
<accession>A0ACB8TTY8</accession>
<gene>
    <name evidence="1" type="ORF">BDY19DRAFT_965541</name>
</gene>